<dbReference type="InterPro" id="IPR030395">
    <property type="entry name" value="GP_PDE_dom"/>
</dbReference>
<proteinExistence type="predicted"/>
<dbReference type="PANTHER" id="PTHR43805">
    <property type="entry name" value="GLYCEROPHOSPHORYL DIESTER PHOSPHODIESTERASE"/>
    <property type="match status" value="1"/>
</dbReference>
<dbReference type="PANTHER" id="PTHR43805:SF1">
    <property type="entry name" value="GP-PDE DOMAIN-CONTAINING PROTEIN"/>
    <property type="match status" value="1"/>
</dbReference>
<dbReference type="InterPro" id="IPR017946">
    <property type="entry name" value="PLC-like_Pdiesterase_TIM-brl"/>
</dbReference>
<dbReference type="EMBL" id="QYRT01000002">
    <property type="protein sequence ID" value="TIH40675.1"/>
    <property type="molecule type" value="Genomic_DNA"/>
</dbReference>
<evidence type="ECO:0000259" key="1">
    <source>
        <dbReference type="PROSITE" id="PS51704"/>
    </source>
</evidence>
<organism evidence="2 3">
    <name type="scientific">Subtercola vilae</name>
    <dbReference type="NCBI Taxonomy" id="2056433"/>
    <lineage>
        <taxon>Bacteria</taxon>
        <taxon>Bacillati</taxon>
        <taxon>Actinomycetota</taxon>
        <taxon>Actinomycetes</taxon>
        <taxon>Micrococcales</taxon>
        <taxon>Microbacteriaceae</taxon>
        <taxon>Subtercola</taxon>
    </lineage>
</organism>
<dbReference type="PROSITE" id="PS51704">
    <property type="entry name" value="GP_PDE"/>
    <property type="match status" value="1"/>
</dbReference>
<gene>
    <name evidence="2" type="ORF">D4765_01445</name>
</gene>
<sequence>MTAVRTRPATSRQPGAFFAPERPRIFAHRGLALDFPENTLDSFRAAVEAGAVYVELDVHASLDGVAVVAHDPSLGRLLGSTDTIAGSPFASLEALDLGAGRGFSRLQDVLQAFPGTRFNIDLKAADAVTPTVEAIRRAGAVDRVLLTSFSEKRRRAAVRQLPGVATSASARLFATALIAAMLGLRPVVRFVLRGVDAVQVPQKALGLTVTAPRVIASIHAAGVEMHVWTINDPAVMTSLLELGVDGLVTDRADIALRLAVERRL</sequence>
<dbReference type="RefSeq" id="WP_136640448.1">
    <property type="nucleotide sequence ID" value="NZ_QYRT01000002.1"/>
</dbReference>
<accession>A0A4T2C892</accession>
<evidence type="ECO:0000313" key="3">
    <source>
        <dbReference type="Proteomes" id="UP000306192"/>
    </source>
</evidence>
<protein>
    <submittedName>
        <fullName evidence="2">Glycerophosphodiester phosphodiesterase</fullName>
    </submittedName>
</protein>
<dbReference type="Proteomes" id="UP000306192">
    <property type="component" value="Unassembled WGS sequence"/>
</dbReference>
<dbReference type="AlphaFoldDB" id="A0A4T2C892"/>
<dbReference type="OrthoDB" id="5241788at2"/>
<dbReference type="Gene3D" id="3.20.20.190">
    <property type="entry name" value="Phosphatidylinositol (PI) phosphodiesterase"/>
    <property type="match status" value="1"/>
</dbReference>
<dbReference type="GO" id="GO:0008081">
    <property type="term" value="F:phosphoric diester hydrolase activity"/>
    <property type="evidence" value="ECO:0007669"/>
    <property type="project" value="InterPro"/>
</dbReference>
<name>A0A4T2C892_9MICO</name>
<evidence type="ECO:0000313" key="2">
    <source>
        <dbReference type="EMBL" id="TIH40675.1"/>
    </source>
</evidence>
<dbReference type="SUPFAM" id="SSF51695">
    <property type="entry name" value="PLC-like phosphodiesterases"/>
    <property type="match status" value="1"/>
</dbReference>
<dbReference type="Pfam" id="PF03009">
    <property type="entry name" value="GDPD"/>
    <property type="match status" value="1"/>
</dbReference>
<keyword evidence="3" id="KW-1185">Reference proteome</keyword>
<dbReference type="GO" id="GO:0006629">
    <property type="term" value="P:lipid metabolic process"/>
    <property type="evidence" value="ECO:0007669"/>
    <property type="project" value="InterPro"/>
</dbReference>
<feature type="domain" description="GP-PDE" evidence="1">
    <location>
        <begin position="23"/>
        <end position="259"/>
    </location>
</feature>
<reference evidence="2 3" key="1">
    <citation type="journal article" date="2019" name="Microorganisms">
        <title>Systematic Affiliation and Genome Analysis of Subtercola vilae DB165(T) with Particular Emphasis on Cold Adaptation of an Isolate from a High-Altitude Cold Volcano Lake.</title>
        <authorList>
            <person name="Villalobos A.S."/>
            <person name="Wiese J."/>
            <person name="Imhoff J.F."/>
            <person name="Dorador C."/>
            <person name="Keller A."/>
            <person name="Hentschel U."/>
        </authorList>
    </citation>
    <scope>NUCLEOTIDE SEQUENCE [LARGE SCALE GENOMIC DNA]</scope>
    <source>
        <strain evidence="2 3">DB165</strain>
    </source>
</reference>
<comment type="caution">
    <text evidence="2">The sequence shown here is derived from an EMBL/GenBank/DDBJ whole genome shotgun (WGS) entry which is preliminary data.</text>
</comment>